<feature type="compositionally biased region" description="Low complexity" evidence="1">
    <location>
        <begin position="95"/>
        <end position="110"/>
    </location>
</feature>
<dbReference type="PANTHER" id="PTHR38166:SF1">
    <property type="entry name" value="C2H2-TYPE DOMAIN-CONTAINING PROTEIN"/>
    <property type="match status" value="1"/>
</dbReference>
<protein>
    <recommendedName>
        <fullName evidence="4">C2H2-type domain-containing protein</fullName>
    </recommendedName>
</protein>
<evidence type="ECO:0000313" key="3">
    <source>
        <dbReference type="Proteomes" id="UP000070501"/>
    </source>
</evidence>
<proteinExistence type="predicted"/>
<dbReference type="OrthoDB" id="610608at2759"/>
<dbReference type="InParanoid" id="A0A136J0T8"/>
<evidence type="ECO:0000256" key="1">
    <source>
        <dbReference type="SAM" id="MobiDB-lite"/>
    </source>
</evidence>
<dbReference type="STRING" id="196109.A0A136J0T8"/>
<dbReference type="AlphaFoldDB" id="A0A136J0T8"/>
<feature type="compositionally biased region" description="Basic and acidic residues" evidence="1">
    <location>
        <begin position="111"/>
        <end position="120"/>
    </location>
</feature>
<feature type="region of interest" description="Disordered" evidence="1">
    <location>
        <begin position="686"/>
        <end position="723"/>
    </location>
</feature>
<name>A0A136J0T8_9PEZI</name>
<evidence type="ECO:0008006" key="4">
    <source>
        <dbReference type="Google" id="ProtNLM"/>
    </source>
</evidence>
<feature type="compositionally biased region" description="Acidic residues" evidence="1">
    <location>
        <begin position="436"/>
        <end position="456"/>
    </location>
</feature>
<keyword evidence="3" id="KW-1185">Reference proteome</keyword>
<feature type="compositionally biased region" description="Basic residues" evidence="1">
    <location>
        <begin position="40"/>
        <end position="49"/>
    </location>
</feature>
<dbReference type="PANTHER" id="PTHR38166">
    <property type="entry name" value="C2H2-TYPE DOMAIN-CONTAINING PROTEIN-RELATED"/>
    <property type="match status" value="1"/>
</dbReference>
<feature type="region of interest" description="Disordered" evidence="1">
    <location>
        <begin position="1"/>
        <end position="49"/>
    </location>
</feature>
<accession>A0A136J0T8</accession>
<dbReference type="Proteomes" id="UP000070501">
    <property type="component" value="Unassembled WGS sequence"/>
</dbReference>
<feature type="compositionally biased region" description="Polar residues" evidence="1">
    <location>
        <begin position="410"/>
        <end position="420"/>
    </location>
</feature>
<dbReference type="EMBL" id="KQ964251">
    <property type="protein sequence ID" value="KXJ90792.1"/>
    <property type="molecule type" value="Genomic_DNA"/>
</dbReference>
<sequence>MTQTTSSQIEAYGAMADFHESERLAPRPATTQLTGDHSPKRSSWRRLRPGKNLKLSDLALKLQYGSASVVELPPASNTSADSKVFEISGLSQVPSLKSSSDTVSLSSTSDRSNRTSEDTGRLFGTRRQRCADESPSFHVRSASEDSSRSGFGGYQDMDRLVISAVPKPEPATDHTMSDNILHSLAHPQSLVFRPKLFFDQNNHMHDNDTVTTASSRASFASTSRSSWTMSPPMSPLFGHANLPGQDGAISMANTVSDCPSRPLSLISSVADYFSGDQIESFPELATTYSAQTATASSSHNIDSQPDDKEDCLAASGPQVKTEGPEEDEAIASWQDISQDVDYCEGQKLDKIWDFAVEQFPALELASSLPLLRRRSYARHFVSQIADTIPDILMQESDSTTTEACDGAEQTPGSTVSNQGRQESESGQRKGKRKNQEEDEEDNLDDNVGGNDEDDDGPGPHKRRTRAARTEPADTYDFMCPFRLKDPQRFNVRDHKICALKVFRCNMARKEIGINELRRHIKDEHLLEGLERDPRNQCDRCKVFFKTQSDKEGHVKSGRCEYREHPTSRDPLEGIDIATRDRLVSKKGRQGQHPLKQYHGLCQIIFGDDTEELPHGHKLVREHFELHALYDEHRPKLLAKFQTLLQLGEQGMTSLGQILQDHSEGLFESCTKGVPYEVFDVAPLAGKGTPSECASSPDQDEPPEEKLGHQGQPPQATDSGIGMCNSIDGDSCEDLIKCSEEMLGLDTSLSGFAGAGGFEPHAHKQHPGYAGAGMLNEAQQLGAANVVDPGFKDTLEHRYHVNPSFLQFTDGRPWLRVKDKDNGKTLRYPIRAPVPVQISTSSTIEPPAGPAFTQGSLVDSAWFPSGEFAPDLPTNFDSFCGTNSTSSGEFIMPDGQHGSPFPAYPQPVHPHPGNHQPMEFFEGKPYPGAGENGPYGTEQGAQHHFEFAAPQDVYKMTPGVGVPGMMFQGHNTFI</sequence>
<feature type="region of interest" description="Disordered" evidence="1">
    <location>
        <begin position="397"/>
        <end position="469"/>
    </location>
</feature>
<evidence type="ECO:0000313" key="2">
    <source>
        <dbReference type="EMBL" id="KXJ90792.1"/>
    </source>
</evidence>
<reference evidence="3" key="1">
    <citation type="submission" date="2016-02" db="EMBL/GenBank/DDBJ databases">
        <title>Draft genome sequence of Microdochium bolleyi, a fungal endophyte of beachgrass.</title>
        <authorList>
            <consortium name="DOE Joint Genome Institute"/>
            <person name="David A.S."/>
            <person name="May G."/>
            <person name="Haridas S."/>
            <person name="Lim J."/>
            <person name="Wang M."/>
            <person name="Labutti K."/>
            <person name="Lipzen A."/>
            <person name="Barry K."/>
            <person name="Grigoriev I.V."/>
        </authorList>
    </citation>
    <scope>NUCLEOTIDE SEQUENCE [LARGE SCALE GENOMIC DNA]</scope>
    <source>
        <strain evidence="3">J235TASD1</strain>
    </source>
</reference>
<gene>
    <name evidence="2" type="ORF">Micbo1qcDRAFT_234088</name>
</gene>
<feature type="region of interest" description="Disordered" evidence="1">
    <location>
        <begin position="94"/>
        <end position="151"/>
    </location>
</feature>
<organism evidence="2 3">
    <name type="scientific">Microdochium bolleyi</name>
    <dbReference type="NCBI Taxonomy" id="196109"/>
    <lineage>
        <taxon>Eukaryota</taxon>
        <taxon>Fungi</taxon>
        <taxon>Dikarya</taxon>
        <taxon>Ascomycota</taxon>
        <taxon>Pezizomycotina</taxon>
        <taxon>Sordariomycetes</taxon>
        <taxon>Xylariomycetidae</taxon>
        <taxon>Xylariales</taxon>
        <taxon>Microdochiaceae</taxon>
        <taxon>Microdochium</taxon>
    </lineage>
</organism>